<dbReference type="AlphaFoldDB" id="A0A943EKG6"/>
<gene>
    <name evidence="2" type="ORF">KHX14_05925</name>
</gene>
<comment type="caution">
    <text evidence="2">The sequence shown here is derived from an EMBL/GenBank/DDBJ whole genome shotgun (WGS) entry which is preliminary data.</text>
</comment>
<feature type="domain" description="DUF4097" evidence="1">
    <location>
        <begin position="50"/>
        <end position="188"/>
    </location>
</feature>
<name>A0A943EKG6_9FIRM</name>
<dbReference type="RefSeq" id="WP_303886992.1">
    <property type="nucleotide sequence ID" value="NZ_JAGZCC010000028.1"/>
</dbReference>
<protein>
    <submittedName>
        <fullName evidence="2">DUF4097 family beta strand repeat protein</fullName>
    </submittedName>
</protein>
<reference evidence="2" key="1">
    <citation type="submission" date="2021-02" db="EMBL/GenBank/DDBJ databases">
        <title>Infant gut strain persistence is associated with maternal origin, phylogeny, and functional potential including surface adhesion and iron acquisition.</title>
        <authorList>
            <person name="Lou Y.C."/>
        </authorList>
    </citation>
    <scope>NUCLEOTIDE SEQUENCE</scope>
    <source>
        <strain evidence="2">L3_108_000G1_dasL3_108_000G1_metabat.metabat.11</strain>
    </source>
</reference>
<dbReference type="InterPro" id="IPR025164">
    <property type="entry name" value="Toastrack_DUF4097"/>
</dbReference>
<organism evidence="2 3">
    <name type="scientific">Thomasclavelia spiroformis</name>
    <dbReference type="NCBI Taxonomy" id="29348"/>
    <lineage>
        <taxon>Bacteria</taxon>
        <taxon>Bacillati</taxon>
        <taxon>Bacillota</taxon>
        <taxon>Erysipelotrichia</taxon>
        <taxon>Erysipelotrichales</taxon>
        <taxon>Coprobacillaceae</taxon>
        <taxon>Thomasclavelia</taxon>
    </lineage>
</organism>
<accession>A0A943EKG6</accession>
<evidence type="ECO:0000313" key="3">
    <source>
        <dbReference type="Proteomes" id="UP000751224"/>
    </source>
</evidence>
<dbReference type="Pfam" id="PF13349">
    <property type="entry name" value="DUF4097"/>
    <property type="match status" value="1"/>
</dbReference>
<sequence length="247" mass="27140">MKKSKYFILGCLLMALILLISGTVLGGFSQLKSTYFDDSISNSEYAFVGIKNLDIEVDGCKVNIQEYDGSSIKVISSKSIKIVNENNALMIEDNFNIFNLNNSNKKITVYIPINYQFNDVDISVDAGDFEAENIYARDIEISVDAGDFAAKKITTTNLNVEVDAGKATIDLLDCLNSDFDCDVGDIEVMMVGSEADYSYDVSCDLGSVRIGNYKTDGLSDDYSFSSGMKKISVNCDASDIDIKMEVQ</sequence>
<evidence type="ECO:0000259" key="1">
    <source>
        <dbReference type="Pfam" id="PF13349"/>
    </source>
</evidence>
<dbReference type="Proteomes" id="UP000751224">
    <property type="component" value="Unassembled WGS sequence"/>
</dbReference>
<evidence type="ECO:0000313" key="2">
    <source>
        <dbReference type="EMBL" id="MBS5588342.1"/>
    </source>
</evidence>
<dbReference type="EMBL" id="JAGZCC010000028">
    <property type="protein sequence ID" value="MBS5588342.1"/>
    <property type="molecule type" value="Genomic_DNA"/>
</dbReference>
<proteinExistence type="predicted"/>